<keyword evidence="1" id="KW-0812">Transmembrane</keyword>
<feature type="non-terminal residue" evidence="2">
    <location>
        <position position="1"/>
    </location>
</feature>
<dbReference type="AlphaFoldDB" id="A0A6J4T3A6"/>
<feature type="transmembrane region" description="Helical" evidence="1">
    <location>
        <begin position="21"/>
        <end position="44"/>
    </location>
</feature>
<evidence type="ECO:0000256" key="1">
    <source>
        <dbReference type="SAM" id="Phobius"/>
    </source>
</evidence>
<organism evidence="2">
    <name type="scientific">uncultured Solirubrobacteraceae bacterium</name>
    <dbReference type="NCBI Taxonomy" id="1162706"/>
    <lineage>
        <taxon>Bacteria</taxon>
        <taxon>Bacillati</taxon>
        <taxon>Actinomycetota</taxon>
        <taxon>Thermoleophilia</taxon>
        <taxon>Solirubrobacterales</taxon>
        <taxon>Solirubrobacteraceae</taxon>
        <taxon>environmental samples</taxon>
    </lineage>
</organism>
<name>A0A6J4T3A6_9ACTN</name>
<protein>
    <submittedName>
        <fullName evidence="2">Uncharacterized protein</fullName>
    </submittedName>
</protein>
<keyword evidence="1" id="KW-1133">Transmembrane helix</keyword>
<evidence type="ECO:0000313" key="2">
    <source>
        <dbReference type="EMBL" id="CAA9512789.1"/>
    </source>
</evidence>
<dbReference type="EMBL" id="CADCVO010000467">
    <property type="protein sequence ID" value="CAA9512789.1"/>
    <property type="molecule type" value="Genomic_DNA"/>
</dbReference>
<proteinExistence type="predicted"/>
<reference evidence="2" key="1">
    <citation type="submission" date="2020-02" db="EMBL/GenBank/DDBJ databases">
        <authorList>
            <person name="Meier V. D."/>
        </authorList>
    </citation>
    <scope>NUCLEOTIDE SEQUENCE</scope>
    <source>
        <strain evidence="2">AVDCRST_MAG13</strain>
    </source>
</reference>
<accession>A0A6J4T3A6</accession>
<gene>
    <name evidence="2" type="ORF">AVDCRST_MAG13-2897</name>
</gene>
<sequence length="50" mass="5424">EAARADAQRRQLARLRRRARAGVLTLPFVFSPALGVPDVAALGAELARRL</sequence>
<keyword evidence="1" id="KW-0472">Membrane</keyword>